<dbReference type="SUPFAM" id="SSF88697">
    <property type="entry name" value="PUA domain-like"/>
    <property type="match status" value="1"/>
</dbReference>
<dbReference type="InterPro" id="IPR015947">
    <property type="entry name" value="PUA-like_sf"/>
</dbReference>
<sequence length="383" mass="41126">VVAARKEANAQQVEAIQTKQRAQMPVFYMRGAASKPGHAVQLHFFEPRYRILIRRAWEGSKRFLCVQAEPKAGDVGLIVEVDLASFLPDGRANIRGRGVELVTLSRAWVESGTAGLFYAEVEGVKGTAAASARPPAVASTNNAEVRARATLRAVISQGVPAYNRGDVQRCVVLYRAAAELCLIELASEGPAASRLQRGLREAEQASSQASRTIDAAQARSAAWALRHSFDDVLASPPPPRSQASGSSGGPEVDVTREVELPVFVSSSALCPDVGERVRMNFFEPRYKVMSREVWGTRARLFLFSASPPEEGGSATLVRLEACEWEEDGLATITTVSGGMLRLGAVREDAAKGGLFYAQQQISSQFLLGRASAPNVPGPCCVAQ</sequence>
<evidence type="ECO:0000313" key="3">
    <source>
        <dbReference type="Proteomes" id="UP000654075"/>
    </source>
</evidence>
<dbReference type="InterPro" id="IPR046336">
    <property type="entry name" value="Lon_prtase_N_sf"/>
</dbReference>
<dbReference type="GO" id="GO:0061630">
    <property type="term" value="F:ubiquitin protein ligase activity"/>
    <property type="evidence" value="ECO:0007669"/>
    <property type="project" value="TreeGrafter"/>
</dbReference>
<protein>
    <recommendedName>
        <fullName evidence="1">Lon N-terminal domain-containing protein</fullName>
    </recommendedName>
</protein>
<proteinExistence type="predicted"/>
<dbReference type="AlphaFoldDB" id="A0A813D1N3"/>
<feature type="non-terminal residue" evidence="2">
    <location>
        <position position="1"/>
    </location>
</feature>
<comment type="caution">
    <text evidence="2">The sequence shown here is derived from an EMBL/GenBank/DDBJ whole genome shotgun (WGS) entry which is preliminary data.</text>
</comment>
<evidence type="ECO:0000259" key="1">
    <source>
        <dbReference type="Pfam" id="PF02190"/>
    </source>
</evidence>
<evidence type="ECO:0000313" key="2">
    <source>
        <dbReference type="EMBL" id="CAE8582127.1"/>
    </source>
</evidence>
<dbReference type="Pfam" id="PF02190">
    <property type="entry name" value="LON_substr_bdg"/>
    <property type="match status" value="1"/>
</dbReference>
<keyword evidence="3" id="KW-1185">Reference proteome</keyword>
<organism evidence="2 3">
    <name type="scientific">Polarella glacialis</name>
    <name type="common">Dinoflagellate</name>
    <dbReference type="NCBI Taxonomy" id="89957"/>
    <lineage>
        <taxon>Eukaryota</taxon>
        <taxon>Sar</taxon>
        <taxon>Alveolata</taxon>
        <taxon>Dinophyceae</taxon>
        <taxon>Suessiales</taxon>
        <taxon>Suessiaceae</taxon>
        <taxon>Polarella</taxon>
    </lineage>
</organism>
<dbReference type="InterPro" id="IPR003111">
    <property type="entry name" value="Lon_prtase_N"/>
</dbReference>
<dbReference type="PANTHER" id="PTHR23327">
    <property type="entry name" value="RING FINGER PROTEIN 127"/>
    <property type="match status" value="1"/>
</dbReference>
<accession>A0A813D1N3</accession>
<dbReference type="OrthoDB" id="106784at2759"/>
<dbReference type="PANTHER" id="PTHR23327:SF42">
    <property type="entry name" value="LON PEPTIDASE N-TERMINAL DOMAIN AND RING FINGER PROTEIN C14F5.10C"/>
    <property type="match status" value="1"/>
</dbReference>
<gene>
    <name evidence="2" type="ORF">PGLA1383_LOCUS1131</name>
</gene>
<dbReference type="EMBL" id="CAJNNV010000301">
    <property type="protein sequence ID" value="CAE8582127.1"/>
    <property type="molecule type" value="Genomic_DNA"/>
</dbReference>
<name>A0A813D1N3_POLGL</name>
<feature type="domain" description="Lon N-terminal" evidence="1">
    <location>
        <begin position="24"/>
        <end position="139"/>
    </location>
</feature>
<dbReference type="Gene3D" id="2.30.130.40">
    <property type="entry name" value="LON domain-like"/>
    <property type="match status" value="2"/>
</dbReference>
<dbReference type="Proteomes" id="UP000654075">
    <property type="component" value="Unassembled WGS sequence"/>
</dbReference>
<reference evidence="2" key="1">
    <citation type="submission" date="2021-02" db="EMBL/GenBank/DDBJ databases">
        <authorList>
            <person name="Dougan E. K."/>
            <person name="Rhodes N."/>
            <person name="Thang M."/>
            <person name="Chan C."/>
        </authorList>
    </citation>
    <scope>NUCLEOTIDE SEQUENCE</scope>
</reference>